<dbReference type="EMBL" id="FNAI01000003">
    <property type="protein sequence ID" value="SDE05383.1"/>
    <property type="molecule type" value="Genomic_DNA"/>
</dbReference>
<keyword evidence="3" id="KW-0378">Hydrolase</keyword>
<dbReference type="InterPro" id="IPR001362">
    <property type="entry name" value="Glyco_hydro_32"/>
</dbReference>
<dbReference type="EC" id="3.2.1.26" evidence="2"/>
<dbReference type="InterPro" id="IPR032507">
    <property type="entry name" value="BT1760-like_C"/>
</dbReference>
<dbReference type="Pfam" id="PF00251">
    <property type="entry name" value="Glyco_hydro_32N"/>
    <property type="match status" value="1"/>
</dbReference>
<evidence type="ECO:0000313" key="7">
    <source>
        <dbReference type="EMBL" id="SDE05383.1"/>
    </source>
</evidence>
<keyword evidence="4" id="KW-0326">Glycosidase</keyword>
<evidence type="ECO:0000259" key="6">
    <source>
        <dbReference type="Pfam" id="PF16346"/>
    </source>
</evidence>
<evidence type="ECO:0000256" key="2">
    <source>
        <dbReference type="ARBA" id="ARBA00012758"/>
    </source>
</evidence>
<reference evidence="7 8" key="1">
    <citation type="submission" date="2016-10" db="EMBL/GenBank/DDBJ databases">
        <authorList>
            <person name="de Groot N.N."/>
        </authorList>
    </citation>
    <scope>NUCLEOTIDE SEQUENCE [LARGE SCALE GENOMIC DNA]</scope>
    <source>
        <strain evidence="7 8">47C3B</strain>
    </source>
</reference>
<evidence type="ECO:0000313" key="8">
    <source>
        <dbReference type="Proteomes" id="UP000199072"/>
    </source>
</evidence>
<dbReference type="GO" id="GO:0004564">
    <property type="term" value="F:beta-fructofuranosidase activity"/>
    <property type="evidence" value="ECO:0007669"/>
    <property type="project" value="UniProtKB-EC"/>
</dbReference>
<gene>
    <name evidence="7" type="ORF">SAMN05216464_103473</name>
</gene>
<dbReference type="InterPro" id="IPR051214">
    <property type="entry name" value="GH32_Enzymes"/>
</dbReference>
<evidence type="ECO:0000259" key="5">
    <source>
        <dbReference type="Pfam" id="PF00251"/>
    </source>
</evidence>
<evidence type="ECO:0000256" key="1">
    <source>
        <dbReference type="ARBA" id="ARBA00009902"/>
    </source>
</evidence>
<accession>A0A1G6ZSK8</accession>
<dbReference type="InterPro" id="IPR013320">
    <property type="entry name" value="ConA-like_dom_sf"/>
</dbReference>
<keyword evidence="8" id="KW-1185">Reference proteome</keyword>
<dbReference type="Gene3D" id="2.115.10.20">
    <property type="entry name" value="Glycosyl hydrolase domain, family 43"/>
    <property type="match status" value="1"/>
</dbReference>
<comment type="similarity">
    <text evidence="1">Belongs to the glycosyl hydrolase 32 family.</text>
</comment>
<dbReference type="PANTHER" id="PTHR43101">
    <property type="entry name" value="BETA-FRUCTOSIDASE"/>
    <property type="match status" value="1"/>
</dbReference>
<proteinExistence type="inferred from homology"/>
<dbReference type="Proteomes" id="UP000199072">
    <property type="component" value="Unassembled WGS sequence"/>
</dbReference>
<dbReference type="CDD" id="cd08995">
    <property type="entry name" value="GH32_EcAec43-like"/>
    <property type="match status" value="1"/>
</dbReference>
<name>A0A1G6ZSK8_9SPHI</name>
<dbReference type="Gene3D" id="2.60.120.560">
    <property type="entry name" value="Exo-inulinase, domain 1"/>
    <property type="match status" value="1"/>
</dbReference>
<dbReference type="AlphaFoldDB" id="A0A1G6ZSK8"/>
<feature type="domain" description="BT1760-like C-terminal" evidence="6">
    <location>
        <begin position="310"/>
        <end position="478"/>
    </location>
</feature>
<dbReference type="PANTHER" id="PTHR43101:SF1">
    <property type="entry name" value="BETA-FRUCTOSIDASE"/>
    <property type="match status" value="1"/>
</dbReference>
<dbReference type="InterPro" id="IPR023296">
    <property type="entry name" value="Glyco_hydro_beta-prop_sf"/>
</dbReference>
<dbReference type="Pfam" id="PF16346">
    <property type="entry name" value="GH32_BT1760-like_C"/>
    <property type="match status" value="1"/>
</dbReference>
<protein>
    <recommendedName>
        <fullName evidence="2">beta-fructofuranosidase</fullName>
        <ecNumber evidence="2">3.2.1.26</ecNumber>
    </recommendedName>
</protein>
<dbReference type="SMART" id="SM00640">
    <property type="entry name" value="Glyco_32"/>
    <property type="match status" value="1"/>
</dbReference>
<evidence type="ECO:0000256" key="4">
    <source>
        <dbReference type="ARBA" id="ARBA00023295"/>
    </source>
</evidence>
<feature type="domain" description="Glycosyl hydrolase family 32 N-terminal" evidence="5">
    <location>
        <begin position="39"/>
        <end position="300"/>
    </location>
</feature>
<dbReference type="STRING" id="1391627.SAMN05216464_103473"/>
<dbReference type="GO" id="GO:0005975">
    <property type="term" value="P:carbohydrate metabolic process"/>
    <property type="evidence" value="ECO:0007669"/>
    <property type="project" value="InterPro"/>
</dbReference>
<sequence>MACTKDKINSAIAVSTDPHPTTFAIYPAPVKGYVGDVIPFYEGNTFHLFYLQDWRDNAPNYHPWYKYTTTNLTNYTYAGQMIGLGTKSEQDFTLGTGSVIKAGNTYYGYYTGHNYLFLGTGQGQEAIQYATSTDLNTWTKKTNYILRAPAGYSINDFRDPFIVYNDATGEYWLIISAQAGGKGSLLYFTTKDLATPNWVYQKPLYTSDKYDMMECPDIFKMGSYWYLVFSDTNLENATHYRISTSLDGIWTTPASDLLDSKYFYAAKTAYDGKNRYLFGWVPTKSGFVDAGNKEFAGNMSTHLLTQNTDGTLSVSVPDAVTNSFTKENPIAAATKTSDVTATGSDYQLTSANALSYALFGNIKGTSMITGTLSFAAIPQNFGILLGSNTDVSQAYKLGFINGNMQSDRVASGNTVTEASIPFSLSTGKDYPFKVVIENSIATLYVNGQTALSTRIYSLQNRQWGIFSTNGSVTVKNLKLFSLK</sequence>
<evidence type="ECO:0000256" key="3">
    <source>
        <dbReference type="ARBA" id="ARBA00022801"/>
    </source>
</evidence>
<dbReference type="InterPro" id="IPR013148">
    <property type="entry name" value="Glyco_hydro_32_N"/>
</dbReference>
<organism evidence="7 8">
    <name type="scientific">Mucilaginibacter pineti</name>
    <dbReference type="NCBI Taxonomy" id="1391627"/>
    <lineage>
        <taxon>Bacteria</taxon>
        <taxon>Pseudomonadati</taxon>
        <taxon>Bacteroidota</taxon>
        <taxon>Sphingobacteriia</taxon>
        <taxon>Sphingobacteriales</taxon>
        <taxon>Sphingobacteriaceae</taxon>
        <taxon>Mucilaginibacter</taxon>
    </lineage>
</organism>
<dbReference type="SUPFAM" id="SSF49899">
    <property type="entry name" value="Concanavalin A-like lectins/glucanases"/>
    <property type="match status" value="1"/>
</dbReference>
<dbReference type="SUPFAM" id="SSF75005">
    <property type="entry name" value="Arabinanase/levansucrase/invertase"/>
    <property type="match status" value="1"/>
</dbReference>